<gene>
    <name evidence="1" type="ORF">HMPREF0908_1860</name>
</gene>
<dbReference type="RefSeq" id="WP_006690987.1">
    <property type="nucleotide sequence ID" value="NZ_GG694008.1"/>
</dbReference>
<sequence length="46" mass="4866">MGRPPSVNRFMGMGQLYGATAKIVDYAGIPATRPCVPLLPATSTEE</sequence>
<keyword evidence="2" id="KW-1185">Reference proteome</keyword>
<dbReference type="EMBL" id="ACLA01000032">
    <property type="protein sequence ID" value="EEQ47833.1"/>
    <property type="molecule type" value="Genomic_DNA"/>
</dbReference>
<proteinExistence type="predicted"/>
<organism evidence="1 2">
    <name type="scientific">Selenomonas flueggei ATCC 43531</name>
    <dbReference type="NCBI Taxonomy" id="638302"/>
    <lineage>
        <taxon>Bacteria</taxon>
        <taxon>Bacillati</taxon>
        <taxon>Bacillota</taxon>
        <taxon>Negativicutes</taxon>
        <taxon>Selenomonadales</taxon>
        <taxon>Selenomonadaceae</taxon>
        <taxon>Selenomonas</taxon>
    </lineage>
</organism>
<protein>
    <submittedName>
        <fullName evidence="1">Uncharacterized protein</fullName>
    </submittedName>
</protein>
<dbReference type="Proteomes" id="UP000005309">
    <property type="component" value="Unassembled WGS sequence"/>
</dbReference>
<dbReference type="AlphaFoldDB" id="C4V5R6"/>
<accession>C4V5R6</accession>
<dbReference type="HOGENOM" id="CLU_3188903_0_0_9"/>
<evidence type="ECO:0000313" key="2">
    <source>
        <dbReference type="Proteomes" id="UP000005309"/>
    </source>
</evidence>
<comment type="caution">
    <text evidence="1">The sequence shown here is derived from an EMBL/GenBank/DDBJ whole genome shotgun (WGS) entry which is preliminary data.</text>
</comment>
<name>C4V5R6_9FIRM</name>
<reference evidence="1 2" key="1">
    <citation type="submission" date="2009-04" db="EMBL/GenBank/DDBJ databases">
        <authorList>
            <person name="Qin X."/>
            <person name="Bachman B."/>
            <person name="Battles P."/>
            <person name="Bell A."/>
            <person name="Bess C."/>
            <person name="Bickham C."/>
            <person name="Chaboub L."/>
            <person name="Chen D."/>
            <person name="Coyle M."/>
            <person name="Deiros D.R."/>
            <person name="Dinh H."/>
            <person name="Forbes L."/>
            <person name="Fowler G."/>
            <person name="Francisco L."/>
            <person name="Fu Q."/>
            <person name="Gubbala S."/>
            <person name="Hale W."/>
            <person name="Han Y."/>
            <person name="Hemphill L."/>
            <person name="Highlander S.K."/>
            <person name="Hirani K."/>
            <person name="Hogues M."/>
            <person name="Jackson L."/>
            <person name="Jakkamsetti A."/>
            <person name="Javaid M."/>
            <person name="Jiang H."/>
            <person name="Korchina V."/>
            <person name="Kovar C."/>
            <person name="Lara F."/>
            <person name="Lee S."/>
            <person name="Mata R."/>
            <person name="Mathew T."/>
            <person name="Moen C."/>
            <person name="Morales K."/>
            <person name="Munidasa M."/>
            <person name="Nazareth L."/>
            <person name="Ngo R."/>
            <person name="Nguyen L."/>
            <person name="Okwuonu G."/>
            <person name="Ongeri F."/>
            <person name="Patil S."/>
            <person name="Petrosino J."/>
            <person name="Pham C."/>
            <person name="Pham P."/>
            <person name="Pu L.-L."/>
            <person name="Puazo M."/>
            <person name="Raj R."/>
            <person name="Reid J."/>
            <person name="Rouhana J."/>
            <person name="Saada N."/>
            <person name="Shang Y."/>
            <person name="Simmons D."/>
            <person name="Thornton R."/>
            <person name="Warren J."/>
            <person name="Weissenberger G."/>
            <person name="Zhang J."/>
            <person name="Zhang L."/>
            <person name="Zhou C."/>
            <person name="Zhu D."/>
            <person name="Muzny D."/>
            <person name="Worley K."/>
            <person name="Gibbs R."/>
        </authorList>
    </citation>
    <scope>NUCLEOTIDE SEQUENCE [LARGE SCALE GENOMIC DNA]</scope>
    <source>
        <strain evidence="1 2">ATCC 43531</strain>
    </source>
</reference>
<dbReference type="STRING" id="638302.HMPREF0908_1860"/>
<evidence type="ECO:0000313" key="1">
    <source>
        <dbReference type="EMBL" id="EEQ47833.1"/>
    </source>
</evidence>